<accession>A0A4Y2BPC7</accession>
<keyword evidence="2" id="KW-0472">Membrane</keyword>
<feature type="transmembrane region" description="Helical" evidence="2">
    <location>
        <begin position="61"/>
        <end position="83"/>
    </location>
</feature>
<feature type="compositionally biased region" description="Basic residues" evidence="1">
    <location>
        <begin position="212"/>
        <end position="224"/>
    </location>
</feature>
<protein>
    <submittedName>
        <fullName evidence="3">Uncharacterized protein</fullName>
    </submittedName>
</protein>
<dbReference type="Proteomes" id="UP000499080">
    <property type="component" value="Unassembled WGS sequence"/>
</dbReference>
<evidence type="ECO:0000256" key="2">
    <source>
        <dbReference type="SAM" id="Phobius"/>
    </source>
</evidence>
<reference evidence="3 4" key="1">
    <citation type="journal article" date="2019" name="Sci. Rep.">
        <title>Orb-weaving spider Araneus ventricosus genome elucidates the spidroin gene catalogue.</title>
        <authorList>
            <person name="Kono N."/>
            <person name="Nakamura H."/>
            <person name="Ohtoshi R."/>
            <person name="Moran D.A.P."/>
            <person name="Shinohara A."/>
            <person name="Yoshida Y."/>
            <person name="Fujiwara M."/>
            <person name="Mori M."/>
            <person name="Tomita M."/>
            <person name="Arakawa K."/>
        </authorList>
    </citation>
    <scope>NUCLEOTIDE SEQUENCE [LARGE SCALE GENOMIC DNA]</scope>
</reference>
<dbReference type="AlphaFoldDB" id="A0A4Y2BPC7"/>
<dbReference type="OrthoDB" id="8068635at2759"/>
<evidence type="ECO:0000313" key="4">
    <source>
        <dbReference type="Proteomes" id="UP000499080"/>
    </source>
</evidence>
<proteinExistence type="predicted"/>
<evidence type="ECO:0000256" key="1">
    <source>
        <dbReference type="SAM" id="MobiDB-lite"/>
    </source>
</evidence>
<feature type="compositionally biased region" description="Polar residues" evidence="1">
    <location>
        <begin position="225"/>
        <end position="249"/>
    </location>
</feature>
<feature type="region of interest" description="Disordered" evidence="1">
    <location>
        <begin position="180"/>
        <end position="249"/>
    </location>
</feature>
<dbReference type="EMBL" id="BGPR01000090">
    <property type="protein sequence ID" value="GBL93044.1"/>
    <property type="molecule type" value="Genomic_DNA"/>
</dbReference>
<organism evidence="3 4">
    <name type="scientific">Araneus ventricosus</name>
    <name type="common">Orbweaver spider</name>
    <name type="synonym">Epeira ventricosa</name>
    <dbReference type="NCBI Taxonomy" id="182803"/>
    <lineage>
        <taxon>Eukaryota</taxon>
        <taxon>Metazoa</taxon>
        <taxon>Ecdysozoa</taxon>
        <taxon>Arthropoda</taxon>
        <taxon>Chelicerata</taxon>
        <taxon>Arachnida</taxon>
        <taxon>Araneae</taxon>
        <taxon>Araneomorphae</taxon>
        <taxon>Entelegynae</taxon>
        <taxon>Araneoidea</taxon>
        <taxon>Araneidae</taxon>
        <taxon>Araneus</taxon>
    </lineage>
</organism>
<name>A0A4Y2BPC7_ARAVE</name>
<feature type="compositionally biased region" description="Polar residues" evidence="1">
    <location>
        <begin position="198"/>
        <end position="211"/>
    </location>
</feature>
<gene>
    <name evidence="3" type="ORF">AVEN_54671_1</name>
</gene>
<keyword evidence="4" id="KW-1185">Reference proteome</keyword>
<sequence>MTWSLFRPARIRSELETNKNEIIEKIMENLISLKLKLSVDKYQAIAIRSAQNLNRKRKGQWMSLGFGFWTAGLVLVSIDPLLIRKANDIREEQLKDEYLKKITNCFENYAKPEYFGNWTSRGYLMSNGLLYSYSPGSEFEEAQLKSPTSYVITSLDKPSEPITTYHIFATYHTFRDMDTSPIAQLRKRGRPPKVTVAPRTTNQEPSGGSKATSKRKHLFQRIKKPQTTTRAPKSSSPVSLPGRLQSQRV</sequence>
<comment type="caution">
    <text evidence="3">The sequence shown here is derived from an EMBL/GenBank/DDBJ whole genome shotgun (WGS) entry which is preliminary data.</text>
</comment>
<keyword evidence="2" id="KW-0812">Transmembrane</keyword>
<keyword evidence="2" id="KW-1133">Transmembrane helix</keyword>
<evidence type="ECO:0000313" key="3">
    <source>
        <dbReference type="EMBL" id="GBL93044.1"/>
    </source>
</evidence>